<feature type="binding site" evidence="8">
    <location>
        <position position="65"/>
    </location>
    <ligand>
        <name>Na(+)</name>
        <dbReference type="ChEBI" id="CHEBI:29101"/>
        <label>1</label>
    </ligand>
</feature>
<evidence type="ECO:0000256" key="9">
    <source>
        <dbReference type="SAM" id="MobiDB-lite"/>
    </source>
</evidence>
<proteinExistence type="inferred from homology"/>
<dbReference type="Pfam" id="PF00209">
    <property type="entry name" value="SNF"/>
    <property type="match status" value="1"/>
</dbReference>
<dbReference type="OrthoDB" id="6581954at2759"/>
<evidence type="ECO:0000256" key="6">
    <source>
        <dbReference type="ARBA" id="ARBA00022989"/>
    </source>
</evidence>
<evidence type="ECO:0000256" key="4">
    <source>
        <dbReference type="ARBA" id="ARBA00022692"/>
    </source>
</evidence>
<feature type="binding site" evidence="8">
    <location>
        <position position="60"/>
    </location>
    <ligand>
        <name>Na(+)</name>
        <dbReference type="ChEBI" id="CHEBI:29101"/>
        <label>1</label>
    </ligand>
</feature>
<dbReference type="EMBL" id="CP045891">
    <property type="protein sequence ID" value="QQP57338.1"/>
    <property type="molecule type" value="Genomic_DNA"/>
</dbReference>
<evidence type="ECO:0000256" key="1">
    <source>
        <dbReference type="ARBA" id="ARBA00004141"/>
    </source>
</evidence>
<organism evidence="10 11">
    <name type="scientific">Caligus rogercresseyi</name>
    <name type="common">Sea louse</name>
    <dbReference type="NCBI Taxonomy" id="217165"/>
    <lineage>
        <taxon>Eukaryota</taxon>
        <taxon>Metazoa</taxon>
        <taxon>Ecdysozoa</taxon>
        <taxon>Arthropoda</taxon>
        <taxon>Crustacea</taxon>
        <taxon>Multicrustacea</taxon>
        <taxon>Hexanauplia</taxon>
        <taxon>Copepoda</taxon>
        <taxon>Siphonostomatoida</taxon>
        <taxon>Caligidae</taxon>
        <taxon>Caligus</taxon>
    </lineage>
</organism>
<keyword evidence="3" id="KW-0813">Transport</keyword>
<feature type="non-terminal residue" evidence="10">
    <location>
        <position position="1"/>
    </location>
</feature>
<feature type="region of interest" description="Disordered" evidence="9">
    <location>
        <begin position="1"/>
        <end position="45"/>
    </location>
</feature>
<keyword evidence="8" id="KW-0915">Sodium</keyword>
<dbReference type="Proteomes" id="UP000595437">
    <property type="component" value="Chromosome 2"/>
</dbReference>
<evidence type="ECO:0000256" key="3">
    <source>
        <dbReference type="ARBA" id="ARBA00022448"/>
    </source>
</evidence>
<comment type="subcellular location">
    <subcellularLocation>
        <location evidence="1">Membrane</location>
        <topology evidence="1">Multi-pass membrane protein</topology>
    </subcellularLocation>
</comment>
<dbReference type="PANTHER" id="PTHR11616">
    <property type="entry name" value="SODIUM/CHLORIDE DEPENDENT TRANSPORTER"/>
    <property type="match status" value="1"/>
</dbReference>
<feature type="compositionally biased region" description="Low complexity" evidence="9">
    <location>
        <begin position="22"/>
        <end position="34"/>
    </location>
</feature>
<feature type="binding site" evidence="8">
    <location>
        <position position="58"/>
    </location>
    <ligand>
        <name>Na(+)</name>
        <dbReference type="ChEBI" id="CHEBI:29101"/>
        <label>1</label>
    </ligand>
</feature>
<dbReference type="InterPro" id="IPR000175">
    <property type="entry name" value="Na/ntran_symport"/>
</dbReference>
<feature type="non-terminal residue" evidence="10">
    <location>
        <position position="78"/>
    </location>
</feature>
<dbReference type="GO" id="GO:0005886">
    <property type="term" value="C:plasma membrane"/>
    <property type="evidence" value="ECO:0007669"/>
    <property type="project" value="TreeGrafter"/>
</dbReference>
<feature type="binding site" evidence="8">
    <location>
        <position position="61"/>
    </location>
    <ligand>
        <name>Na(+)</name>
        <dbReference type="ChEBI" id="CHEBI:29101"/>
        <label>1</label>
    </ligand>
</feature>
<dbReference type="PROSITE" id="PS50267">
    <property type="entry name" value="NA_NEUROTRAN_SYMP_3"/>
    <property type="match status" value="1"/>
</dbReference>
<dbReference type="PANTHER" id="PTHR11616:SF182">
    <property type="entry name" value="TRANSPORTER"/>
    <property type="match status" value="1"/>
</dbReference>
<keyword evidence="6" id="KW-1133">Transmembrane helix</keyword>
<dbReference type="GO" id="GO:0035725">
    <property type="term" value="P:sodium ion transmembrane transport"/>
    <property type="evidence" value="ECO:0007669"/>
    <property type="project" value="TreeGrafter"/>
</dbReference>
<keyword evidence="11" id="KW-1185">Reference proteome</keyword>
<evidence type="ECO:0000256" key="2">
    <source>
        <dbReference type="ARBA" id="ARBA00006459"/>
    </source>
</evidence>
<protein>
    <submittedName>
        <fullName evidence="10">Transporter</fullName>
    </submittedName>
</protein>
<evidence type="ECO:0000256" key="5">
    <source>
        <dbReference type="ARBA" id="ARBA00022847"/>
    </source>
</evidence>
<dbReference type="InterPro" id="IPR037272">
    <property type="entry name" value="SNS_sf"/>
</dbReference>
<dbReference type="SUPFAM" id="SSF161070">
    <property type="entry name" value="SNF-like"/>
    <property type="match status" value="1"/>
</dbReference>
<evidence type="ECO:0000313" key="11">
    <source>
        <dbReference type="Proteomes" id="UP000595437"/>
    </source>
</evidence>
<comment type="similarity">
    <text evidence="2">Belongs to the sodium:neurotransmitter symporter (SNF) (TC 2.A.22) family.</text>
</comment>
<keyword evidence="7" id="KW-0472">Membrane</keyword>
<reference evidence="11" key="1">
    <citation type="submission" date="2021-01" db="EMBL/GenBank/DDBJ databases">
        <title>Caligus Genome Assembly.</title>
        <authorList>
            <person name="Gallardo-Escarate C."/>
        </authorList>
    </citation>
    <scope>NUCLEOTIDE SEQUENCE [LARGE SCALE GENOMIC DNA]</scope>
</reference>
<accession>A0A7T8KKE5</accession>
<evidence type="ECO:0000313" key="10">
    <source>
        <dbReference type="EMBL" id="QQP57338.1"/>
    </source>
</evidence>
<name>A0A7T8KKE5_CALRO</name>
<evidence type="ECO:0000256" key="7">
    <source>
        <dbReference type="ARBA" id="ARBA00023136"/>
    </source>
</evidence>
<sequence>KGPESPSSDNHLKPDLPEAAGSISRVSSVSQFSQPPEGEHETRESWDSKLTFILATIGYAVGLGNVWRFPYLAQKNGG</sequence>
<keyword evidence="8" id="KW-0479">Metal-binding</keyword>
<dbReference type="GO" id="GO:0015293">
    <property type="term" value="F:symporter activity"/>
    <property type="evidence" value="ECO:0007669"/>
    <property type="project" value="UniProtKB-KW"/>
</dbReference>
<dbReference type="AlphaFoldDB" id="A0A7T8KKE5"/>
<dbReference type="GO" id="GO:0046872">
    <property type="term" value="F:metal ion binding"/>
    <property type="evidence" value="ECO:0007669"/>
    <property type="project" value="UniProtKB-KW"/>
</dbReference>
<dbReference type="GO" id="GO:0006865">
    <property type="term" value="P:amino acid transport"/>
    <property type="evidence" value="ECO:0007669"/>
    <property type="project" value="TreeGrafter"/>
</dbReference>
<keyword evidence="5" id="KW-0769">Symport</keyword>
<gene>
    <name evidence="10" type="ORF">FKW44_002283</name>
</gene>
<keyword evidence="4" id="KW-0812">Transmembrane</keyword>
<evidence type="ECO:0000256" key="8">
    <source>
        <dbReference type="PIRSR" id="PIRSR600175-1"/>
    </source>
</evidence>